<feature type="non-terminal residue" evidence="1">
    <location>
        <position position="1"/>
    </location>
</feature>
<dbReference type="AlphaFoldDB" id="A0AAN8WXW3"/>
<keyword evidence="2" id="KW-1185">Reference proteome</keyword>
<accession>A0AAN8WXW3</accession>
<evidence type="ECO:0000313" key="1">
    <source>
        <dbReference type="EMBL" id="KAK7068434.1"/>
    </source>
</evidence>
<proteinExistence type="predicted"/>
<reference evidence="1 2" key="1">
    <citation type="submission" date="2023-11" db="EMBL/GenBank/DDBJ databases">
        <title>Halocaridina rubra genome assembly.</title>
        <authorList>
            <person name="Smith C."/>
        </authorList>
    </citation>
    <scope>NUCLEOTIDE SEQUENCE [LARGE SCALE GENOMIC DNA]</scope>
    <source>
        <strain evidence="1">EP-1</strain>
        <tissue evidence="1">Whole</tissue>
    </source>
</reference>
<comment type="caution">
    <text evidence="1">The sequence shown here is derived from an EMBL/GenBank/DDBJ whole genome shotgun (WGS) entry which is preliminary data.</text>
</comment>
<protein>
    <submittedName>
        <fullName evidence="1">Uncharacterized protein</fullName>
    </submittedName>
</protein>
<organism evidence="1 2">
    <name type="scientific">Halocaridina rubra</name>
    <name type="common">Hawaiian red shrimp</name>
    <dbReference type="NCBI Taxonomy" id="373956"/>
    <lineage>
        <taxon>Eukaryota</taxon>
        <taxon>Metazoa</taxon>
        <taxon>Ecdysozoa</taxon>
        <taxon>Arthropoda</taxon>
        <taxon>Crustacea</taxon>
        <taxon>Multicrustacea</taxon>
        <taxon>Malacostraca</taxon>
        <taxon>Eumalacostraca</taxon>
        <taxon>Eucarida</taxon>
        <taxon>Decapoda</taxon>
        <taxon>Pleocyemata</taxon>
        <taxon>Caridea</taxon>
        <taxon>Atyoidea</taxon>
        <taxon>Atyidae</taxon>
        <taxon>Halocaridina</taxon>
    </lineage>
</organism>
<dbReference type="EMBL" id="JAXCGZ010017249">
    <property type="protein sequence ID" value="KAK7068434.1"/>
    <property type="molecule type" value="Genomic_DNA"/>
</dbReference>
<dbReference type="Proteomes" id="UP001381693">
    <property type="component" value="Unassembled WGS sequence"/>
</dbReference>
<gene>
    <name evidence="1" type="ORF">SK128_001269</name>
</gene>
<name>A0AAN8WXW3_HALRR</name>
<evidence type="ECO:0000313" key="2">
    <source>
        <dbReference type="Proteomes" id="UP001381693"/>
    </source>
</evidence>
<sequence length="67" mass="7543">STTQREESRGNQCLWAIVSCCTAHSNYERDNCFDALGCPGAWFQNLCSDEYIQVANNQVFSIFSGKK</sequence>